<sequence>MRARVNGRTLPAKQPAQQAEAIERLEESARIRIIDHLDSDCVGSMAAARHADSHQQIRNRRIKKRATEMSVARFF</sequence>
<proteinExistence type="predicted"/>
<gene>
    <name evidence="1" type="ORF">CI15_22820</name>
</gene>
<dbReference type="STRING" id="1399968.CI15_22820"/>
<dbReference type="Proteomes" id="UP000075613">
    <property type="component" value="Unassembled WGS sequence"/>
</dbReference>
<dbReference type="EMBL" id="LRBG01000035">
    <property type="protein sequence ID" value="KXU85118.1"/>
    <property type="molecule type" value="Genomic_DNA"/>
</dbReference>
<dbReference type="AlphaFoldDB" id="A0A149PJA9"/>
<dbReference type="RefSeq" id="WP_062131427.1">
    <property type="nucleotide sequence ID" value="NZ_LRBG01000035.1"/>
</dbReference>
<comment type="caution">
    <text evidence="1">The sequence shown here is derived from an EMBL/GenBank/DDBJ whole genome shotgun (WGS) entry which is preliminary data.</text>
</comment>
<accession>A0A149PJA9</accession>
<keyword evidence="2" id="KW-1185">Reference proteome</keyword>
<evidence type="ECO:0000313" key="2">
    <source>
        <dbReference type="Proteomes" id="UP000075613"/>
    </source>
</evidence>
<evidence type="ECO:0000313" key="1">
    <source>
        <dbReference type="EMBL" id="KXU85118.1"/>
    </source>
</evidence>
<reference evidence="1 2" key="1">
    <citation type="journal article" date="2015" name="Int. J. Syst. Evol. Microbiol.">
        <title>Burkholderia monticola sp. nov., isolated from mountain soil.</title>
        <authorList>
            <person name="Baek I."/>
            <person name="Seo B."/>
            <person name="Lee I."/>
            <person name="Yi H."/>
            <person name="Chun J."/>
        </authorList>
    </citation>
    <scope>NUCLEOTIDE SEQUENCE [LARGE SCALE GENOMIC DNA]</scope>
    <source>
        <strain evidence="1 2">JC2948</strain>
    </source>
</reference>
<organism evidence="1 2">
    <name type="scientific">Paraburkholderia monticola</name>
    <dbReference type="NCBI Taxonomy" id="1399968"/>
    <lineage>
        <taxon>Bacteria</taxon>
        <taxon>Pseudomonadati</taxon>
        <taxon>Pseudomonadota</taxon>
        <taxon>Betaproteobacteria</taxon>
        <taxon>Burkholderiales</taxon>
        <taxon>Burkholderiaceae</taxon>
        <taxon>Paraburkholderia</taxon>
    </lineage>
</organism>
<protein>
    <submittedName>
        <fullName evidence="1">Uncharacterized protein</fullName>
    </submittedName>
</protein>
<name>A0A149PJA9_9BURK</name>